<dbReference type="Proteomes" id="UP000051957">
    <property type="component" value="Unassembled WGS sequence"/>
</dbReference>
<protein>
    <submittedName>
        <fullName evidence="2">Uncharacterized protein</fullName>
    </submittedName>
</protein>
<evidence type="ECO:0000256" key="1">
    <source>
        <dbReference type="SAM" id="Phobius"/>
    </source>
</evidence>
<evidence type="ECO:0000313" key="3">
    <source>
        <dbReference type="Proteomes" id="UP000051957"/>
    </source>
</evidence>
<dbReference type="GeneID" id="69803352"/>
<name>A0A0R1YWT7_9LACO</name>
<keyword evidence="1" id="KW-0812">Transmembrane</keyword>
<dbReference type="EMBL" id="AZGK01000003">
    <property type="protein sequence ID" value="KRM47040.1"/>
    <property type="molecule type" value="Genomic_DNA"/>
</dbReference>
<proteinExistence type="predicted"/>
<dbReference type="AlphaFoldDB" id="A0A0R1YWT7"/>
<sequence>MITLLILLLLFGTLAIKISWLLLKASFWVVFLLFGVLIFSKLLLIGLVIAAIYGGYALYQRSQVQAYNNRH</sequence>
<comment type="caution">
    <text evidence="2">The sequence shown here is derived from an EMBL/GenBank/DDBJ whole genome shotgun (WGS) entry which is preliminary data.</text>
</comment>
<keyword evidence="1" id="KW-1133">Transmembrane helix</keyword>
<dbReference type="PATRIC" id="fig|1423784.4.peg.1505"/>
<organism evidence="2 3">
    <name type="scientific">Lentilactobacillus parabuchneri DSM 5707 = NBRC 107865</name>
    <dbReference type="NCBI Taxonomy" id="1423784"/>
    <lineage>
        <taxon>Bacteria</taxon>
        <taxon>Bacillati</taxon>
        <taxon>Bacillota</taxon>
        <taxon>Bacilli</taxon>
        <taxon>Lactobacillales</taxon>
        <taxon>Lactobacillaceae</taxon>
        <taxon>Lentilactobacillus</taxon>
    </lineage>
</organism>
<accession>A0A0R1YWT7</accession>
<feature type="transmembrane region" description="Helical" evidence="1">
    <location>
        <begin position="25"/>
        <end position="53"/>
    </location>
</feature>
<dbReference type="RefSeq" id="WP_057910949.1">
    <property type="nucleotide sequence ID" value="NZ_AZGK01000003.1"/>
</dbReference>
<gene>
    <name evidence="2" type="ORF">FC51_GL001472</name>
</gene>
<keyword evidence="1" id="KW-0472">Membrane</keyword>
<evidence type="ECO:0000313" key="2">
    <source>
        <dbReference type="EMBL" id="KRM47040.1"/>
    </source>
</evidence>
<reference evidence="2 3" key="1">
    <citation type="journal article" date="2015" name="Genome Announc.">
        <title>Expanding the biotechnology potential of lactobacilli through comparative genomics of 213 strains and associated genera.</title>
        <authorList>
            <person name="Sun Z."/>
            <person name="Harris H.M."/>
            <person name="McCann A."/>
            <person name="Guo C."/>
            <person name="Argimon S."/>
            <person name="Zhang W."/>
            <person name="Yang X."/>
            <person name="Jeffery I.B."/>
            <person name="Cooney J.C."/>
            <person name="Kagawa T.F."/>
            <person name="Liu W."/>
            <person name="Song Y."/>
            <person name="Salvetti E."/>
            <person name="Wrobel A."/>
            <person name="Rasinkangas P."/>
            <person name="Parkhill J."/>
            <person name="Rea M.C."/>
            <person name="O'Sullivan O."/>
            <person name="Ritari J."/>
            <person name="Douillard F.P."/>
            <person name="Paul Ross R."/>
            <person name="Yang R."/>
            <person name="Briner A.E."/>
            <person name="Felis G.E."/>
            <person name="de Vos W.M."/>
            <person name="Barrangou R."/>
            <person name="Klaenhammer T.R."/>
            <person name="Caufield P.W."/>
            <person name="Cui Y."/>
            <person name="Zhang H."/>
            <person name="O'Toole P.W."/>
        </authorList>
    </citation>
    <scope>NUCLEOTIDE SEQUENCE [LARGE SCALE GENOMIC DNA]</scope>
    <source>
        <strain evidence="2 3">DSM 5707</strain>
    </source>
</reference>